<feature type="domain" description="PRD" evidence="8">
    <location>
        <begin position="182"/>
        <end position="287"/>
    </location>
</feature>
<proteinExistence type="predicted"/>
<dbReference type="InterPro" id="IPR013011">
    <property type="entry name" value="PTS_EIIB_2"/>
</dbReference>
<dbReference type="PANTHER" id="PTHR30185">
    <property type="entry name" value="CRYPTIC BETA-GLUCOSIDE BGL OPERON ANTITERMINATOR"/>
    <property type="match status" value="1"/>
</dbReference>
<dbReference type="RefSeq" id="WP_125084796.1">
    <property type="nucleotide sequence ID" value="NZ_CP034248.1"/>
</dbReference>
<gene>
    <name evidence="9" type="ORF">EIM92_22710</name>
</gene>
<evidence type="ECO:0000256" key="2">
    <source>
        <dbReference type="ARBA" id="ARBA00022737"/>
    </source>
</evidence>
<dbReference type="Proteomes" id="UP000273145">
    <property type="component" value="Chromosome"/>
</dbReference>
<accession>A0A3Q8SEF5</accession>
<name>A0A3Q8SEF5_9BACL</name>
<reference evidence="9 10" key="1">
    <citation type="submission" date="2018-11" db="EMBL/GenBank/DDBJ databases">
        <title>Genome sequencing of Paenibacillus lentus DSM25539(T).</title>
        <authorList>
            <person name="Kook J.-K."/>
            <person name="Park S.-N."/>
            <person name="Lim Y.K."/>
        </authorList>
    </citation>
    <scope>NUCLEOTIDE SEQUENCE [LARGE SCALE GENOMIC DNA]</scope>
    <source>
        <strain evidence="9 10">DSM 25539</strain>
    </source>
</reference>
<dbReference type="SUPFAM" id="SSF52794">
    <property type="entry name" value="PTS system IIB component-like"/>
    <property type="match status" value="1"/>
</dbReference>
<dbReference type="GO" id="GO:0009401">
    <property type="term" value="P:phosphoenolpyruvate-dependent sugar phosphotransferase system"/>
    <property type="evidence" value="ECO:0007669"/>
    <property type="project" value="InterPro"/>
</dbReference>
<evidence type="ECO:0000256" key="5">
    <source>
        <dbReference type="ARBA" id="ARBA00023163"/>
    </source>
</evidence>
<dbReference type="InterPro" id="IPR002178">
    <property type="entry name" value="PTS_EIIA_type-2_dom"/>
</dbReference>
<evidence type="ECO:0000259" key="8">
    <source>
        <dbReference type="PROSITE" id="PS51372"/>
    </source>
</evidence>
<dbReference type="PROSITE" id="PS00372">
    <property type="entry name" value="PTS_EIIA_TYPE_2_HIS"/>
    <property type="match status" value="1"/>
</dbReference>
<feature type="domain" description="PTS EIIA type-2" evidence="6">
    <location>
        <begin position="513"/>
        <end position="649"/>
    </location>
</feature>
<dbReference type="InterPro" id="IPR036634">
    <property type="entry name" value="PRD_sf"/>
</dbReference>
<dbReference type="PROSITE" id="PS51094">
    <property type="entry name" value="PTS_EIIA_TYPE_2"/>
    <property type="match status" value="1"/>
</dbReference>
<dbReference type="Pfam" id="PF00359">
    <property type="entry name" value="PTS_EIIA_2"/>
    <property type="match status" value="1"/>
</dbReference>
<dbReference type="PANTHER" id="PTHR30185:SF12">
    <property type="entry name" value="TRANSCRIPTIONAL REGULATOR MANR"/>
    <property type="match status" value="1"/>
</dbReference>
<dbReference type="OrthoDB" id="3175596at2"/>
<dbReference type="PROSITE" id="PS51372">
    <property type="entry name" value="PRD_2"/>
    <property type="match status" value="2"/>
</dbReference>
<dbReference type="CDD" id="cd00211">
    <property type="entry name" value="PTS_IIA_fru"/>
    <property type="match status" value="1"/>
</dbReference>
<dbReference type="AlphaFoldDB" id="A0A3Q8SEF5"/>
<dbReference type="Gene3D" id="1.10.10.10">
    <property type="entry name" value="Winged helix-like DNA-binding domain superfamily/Winged helix DNA-binding domain"/>
    <property type="match status" value="2"/>
</dbReference>
<dbReference type="InterPro" id="IPR013199">
    <property type="entry name" value="HTH_Mga_DNA-bd_dom"/>
</dbReference>
<evidence type="ECO:0000259" key="7">
    <source>
        <dbReference type="PROSITE" id="PS51099"/>
    </source>
</evidence>
<evidence type="ECO:0000259" key="6">
    <source>
        <dbReference type="PROSITE" id="PS51094"/>
    </source>
</evidence>
<dbReference type="Pfam" id="PF08280">
    <property type="entry name" value="HTH_Mga"/>
    <property type="match status" value="1"/>
</dbReference>
<dbReference type="InterPro" id="IPR016152">
    <property type="entry name" value="PTrfase/Anion_transptr"/>
</dbReference>
<evidence type="ECO:0000256" key="1">
    <source>
        <dbReference type="ARBA" id="ARBA00022679"/>
    </source>
</evidence>
<dbReference type="EMBL" id="CP034248">
    <property type="protein sequence ID" value="AZK48645.1"/>
    <property type="molecule type" value="Genomic_DNA"/>
</dbReference>
<feature type="domain" description="PTS EIIB type-2" evidence="7">
    <location>
        <begin position="411"/>
        <end position="504"/>
    </location>
</feature>
<dbReference type="GO" id="GO:0006355">
    <property type="term" value="P:regulation of DNA-templated transcription"/>
    <property type="evidence" value="ECO:0007669"/>
    <property type="project" value="InterPro"/>
</dbReference>
<dbReference type="InterPro" id="IPR007737">
    <property type="entry name" value="Mga_HTH"/>
</dbReference>
<evidence type="ECO:0000256" key="3">
    <source>
        <dbReference type="ARBA" id="ARBA00023015"/>
    </source>
</evidence>
<keyword evidence="10" id="KW-1185">Reference proteome</keyword>
<feature type="domain" description="PRD" evidence="8">
    <location>
        <begin position="299"/>
        <end position="406"/>
    </location>
</feature>
<keyword evidence="3" id="KW-0805">Transcription regulation</keyword>
<keyword evidence="1" id="KW-0808">Transferase</keyword>
<keyword evidence="2" id="KW-0677">Repeat</keyword>
<dbReference type="InterPro" id="IPR036095">
    <property type="entry name" value="PTS_EIIB-like_sf"/>
</dbReference>
<evidence type="ECO:0000313" key="10">
    <source>
        <dbReference type="Proteomes" id="UP000273145"/>
    </source>
</evidence>
<keyword evidence="4" id="KW-0010">Activator</keyword>
<dbReference type="Gene3D" id="3.40.50.2300">
    <property type="match status" value="1"/>
</dbReference>
<dbReference type="SUPFAM" id="SSF55804">
    <property type="entry name" value="Phoshotransferase/anion transport protein"/>
    <property type="match status" value="1"/>
</dbReference>
<dbReference type="GO" id="GO:0008982">
    <property type="term" value="F:protein-N(PI)-phosphohistidine-sugar phosphotransferase activity"/>
    <property type="evidence" value="ECO:0007669"/>
    <property type="project" value="InterPro"/>
</dbReference>
<dbReference type="InterPro" id="IPR050661">
    <property type="entry name" value="BglG_antiterminators"/>
</dbReference>
<dbReference type="InterPro" id="IPR011608">
    <property type="entry name" value="PRD"/>
</dbReference>
<sequence length="649" mass="75200">MNTRQQEILRILLGEPNRSFVVRELAANLNCSEKTIRNDFEVIDAYLAEHGEAKLLRKPGIGVNLDIEEHERAKLFDQLFRSTTDTGYERDDNRIAAIAYELLMNTKPTTLQELADKYYVNRAIIKRDLDSLNPWLQKRRLEIISKQRVGIIIEGAEKDKRAALSKVSQLIGTSTNDFIKKRFETYEVDLVTRELKRLEEKEFFHFTDEAFENLLIHTLLMVRRTKLCQPIHFSEQEQAFIQKKREYQWTLAFIRQLEHYFSVSFPQSELAYFTAHLLGAKIRSRTRLDSTNLAEQPLKITAEVTEIVQSLMRKMSSLTFIDFEQDLTLKEGLSIHLNSTIHRLSYGLSVTNPLLQDIKKMYPYIFSMVIYATKELSHYFHFTVPEDEVAYLTLHFQAAIERLNKQSRLIKNIVTVCHMGVGISQILRTKLERKFSGIQVMDTVRRADLNTYLEQQPVDFIVSTVPLNELNTINVPYIVVSPLLEPADIKKITDFLEQLEEHPLEAAASFLQIYTKPALIFSQVEVSHRFEIIERLANSLFAEGYVEQDYAHQALLRERVSSTTIGGGIAIPHGDPKLVKQSQIAIATLKEPLEWEQDKVSIVFMLALRNNEQESTKKLFHRLSLLSEQPSLIEQLIRTKRPEDIYLLL</sequence>
<dbReference type="Pfam" id="PF05043">
    <property type="entry name" value="Mga"/>
    <property type="match status" value="1"/>
</dbReference>
<dbReference type="Pfam" id="PF00874">
    <property type="entry name" value="PRD"/>
    <property type="match status" value="2"/>
</dbReference>
<dbReference type="PROSITE" id="PS51099">
    <property type="entry name" value="PTS_EIIB_TYPE_2"/>
    <property type="match status" value="1"/>
</dbReference>
<dbReference type="Gene3D" id="1.10.1790.10">
    <property type="entry name" value="PRD domain"/>
    <property type="match status" value="2"/>
</dbReference>
<evidence type="ECO:0000313" key="9">
    <source>
        <dbReference type="EMBL" id="AZK48645.1"/>
    </source>
</evidence>
<dbReference type="Gene3D" id="3.40.930.10">
    <property type="entry name" value="Mannitol-specific EII, Chain A"/>
    <property type="match status" value="1"/>
</dbReference>
<protein>
    <submittedName>
        <fullName evidence="9">Transcription antiterminator</fullName>
    </submittedName>
</protein>
<dbReference type="KEGG" id="plen:EIM92_22710"/>
<dbReference type="SUPFAM" id="SSF63520">
    <property type="entry name" value="PTS-regulatory domain, PRD"/>
    <property type="match status" value="2"/>
</dbReference>
<keyword evidence="5" id="KW-0804">Transcription</keyword>
<dbReference type="CDD" id="cd05568">
    <property type="entry name" value="PTS_IIB_bgl_like"/>
    <property type="match status" value="1"/>
</dbReference>
<evidence type="ECO:0000256" key="4">
    <source>
        <dbReference type="ARBA" id="ARBA00023159"/>
    </source>
</evidence>
<organism evidence="9 10">
    <name type="scientific">Paenibacillus lentus</name>
    <dbReference type="NCBI Taxonomy" id="1338368"/>
    <lineage>
        <taxon>Bacteria</taxon>
        <taxon>Bacillati</taxon>
        <taxon>Bacillota</taxon>
        <taxon>Bacilli</taxon>
        <taxon>Bacillales</taxon>
        <taxon>Paenibacillaceae</taxon>
        <taxon>Paenibacillus</taxon>
    </lineage>
</organism>
<dbReference type="InterPro" id="IPR036388">
    <property type="entry name" value="WH-like_DNA-bd_sf"/>
</dbReference>